<dbReference type="Pfam" id="PF13848">
    <property type="entry name" value="Thioredoxin_6"/>
    <property type="match status" value="1"/>
</dbReference>
<proteinExistence type="inferred from homology"/>
<dbReference type="EMBL" id="CACTIH010000328">
    <property type="protein sequence ID" value="CAA2959497.1"/>
    <property type="molecule type" value="Genomic_DNA"/>
</dbReference>
<evidence type="ECO:0000256" key="3">
    <source>
        <dbReference type="ARBA" id="ARBA00006347"/>
    </source>
</evidence>
<keyword evidence="6" id="KW-0677">Repeat</keyword>
<dbReference type="GO" id="GO:0006457">
    <property type="term" value="P:protein folding"/>
    <property type="evidence" value="ECO:0007669"/>
    <property type="project" value="TreeGrafter"/>
</dbReference>
<evidence type="ECO:0000256" key="11">
    <source>
        <dbReference type="ARBA" id="ARBA00023284"/>
    </source>
</evidence>
<evidence type="ECO:0000256" key="6">
    <source>
        <dbReference type="ARBA" id="ARBA00022737"/>
    </source>
</evidence>
<comment type="caution">
    <text evidence="15">The sequence shown here is derived from an EMBL/GenBank/DDBJ whole genome shotgun (WGS) entry which is preliminary data.</text>
</comment>
<feature type="chain" id="PRO_5035854455" description="protein disulfide-isomerase" evidence="13">
    <location>
        <begin position="31"/>
        <end position="535"/>
    </location>
</feature>
<keyword evidence="7" id="KW-0256">Endoplasmic reticulum</keyword>
<dbReference type="AlphaFoldDB" id="A0A8S0Q4K2"/>
<dbReference type="CDD" id="cd02981">
    <property type="entry name" value="PDI_b_family"/>
    <property type="match status" value="1"/>
</dbReference>
<dbReference type="FunFam" id="3.40.30.10:FF:000201">
    <property type="entry name" value="Protein disulfide isomerase-like 1-5"/>
    <property type="match status" value="1"/>
</dbReference>
<feature type="domain" description="Thioredoxin" evidence="14">
    <location>
        <begin position="49"/>
        <end position="184"/>
    </location>
</feature>
<evidence type="ECO:0000256" key="8">
    <source>
        <dbReference type="ARBA" id="ARBA00023157"/>
    </source>
</evidence>
<dbReference type="InterPro" id="IPR036249">
    <property type="entry name" value="Thioredoxin-like_sf"/>
</dbReference>
<evidence type="ECO:0000256" key="12">
    <source>
        <dbReference type="ARBA" id="ARBA00054003"/>
    </source>
</evidence>
<dbReference type="Pfam" id="PF00085">
    <property type="entry name" value="Thioredoxin"/>
    <property type="match status" value="2"/>
</dbReference>
<organism evidence="15 16">
    <name type="scientific">Olea europaea subsp. europaea</name>
    <dbReference type="NCBI Taxonomy" id="158383"/>
    <lineage>
        <taxon>Eukaryota</taxon>
        <taxon>Viridiplantae</taxon>
        <taxon>Streptophyta</taxon>
        <taxon>Embryophyta</taxon>
        <taxon>Tracheophyta</taxon>
        <taxon>Spermatophyta</taxon>
        <taxon>Magnoliopsida</taxon>
        <taxon>eudicotyledons</taxon>
        <taxon>Gunneridae</taxon>
        <taxon>Pentapetalae</taxon>
        <taxon>asterids</taxon>
        <taxon>lamiids</taxon>
        <taxon>Lamiales</taxon>
        <taxon>Oleaceae</taxon>
        <taxon>Oleeae</taxon>
        <taxon>Olea</taxon>
    </lineage>
</organism>
<keyword evidence="5 13" id="KW-0732">Signal</keyword>
<dbReference type="EC" id="5.3.4.1" evidence="4"/>
<protein>
    <recommendedName>
        <fullName evidence="4">protein disulfide-isomerase</fullName>
        <ecNumber evidence="4">5.3.4.1</ecNumber>
    </recommendedName>
</protein>
<evidence type="ECO:0000256" key="1">
    <source>
        <dbReference type="ARBA" id="ARBA00001182"/>
    </source>
</evidence>
<evidence type="ECO:0000256" key="7">
    <source>
        <dbReference type="ARBA" id="ARBA00022824"/>
    </source>
</evidence>
<evidence type="ECO:0000256" key="4">
    <source>
        <dbReference type="ARBA" id="ARBA00012723"/>
    </source>
</evidence>
<feature type="domain" description="Thioredoxin" evidence="14">
    <location>
        <begin position="397"/>
        <end position="525"/>
    </location>
</feature>
<dbReference type="FunFam" id="3.40.30.10:FF:000204">
    <property type="entry name" value="Protein disulfide isomerase-like 1-6"/>
    <property type="match status" value="1"/>
</dbReference>
<comment type="similarity">
    <text evidence="3">Belongs to the protein disulfide isomerase family.</text>
</comment>
<dbReference type="Proteomes" id="UP000594638">
    <property type="component" value="Unassembled WGS sequence"/>
</dbReference>
<dbReference type="PROSITE" id="PS51352">
    <property type="entry name" value="THIOREDOXIN_2"/>
    <property type="match status" value="2"/>
</dbReference>
<evidence type="ECO:0000256" key="2">
    <source>
        <dbReference type="ARBA" id="ARBA00004319"/>
    </source>
</evidence>
<dbReference type="CDD" id="cd02961">
    <property type="entry name" value="PDI_a_family"/>
    <property type="match status" value="1"/>
</dbReference>
<keyword evidence="9" id="KW-0325">Glycoprotein</keyword>
<dbReference type="GO" id="GO:0005788">
    <property type="term" value="C:endoplasmic reticulum lumen"/>
    <property type="evidence" value="ECO:0007669"/>
    <property type="project" value="UniProtKB-SubCell"/>
</dbReference>
<dbReference type="Gene3D" id="3.40.30.10">
    <property type="entry name" value="Glutaredoxin"/>
    <property type="match status" value="4"/>
</dbReference>
<evidence type="ECO:0000259" key="14">
    <source>
        <dbReference type="PROSITE" id="PS51352"/>
    </source>
</evidence>
<dbReference type="PANTHER" id="PTHR18929:SF189">
    <property type="entry name" value="PROTEIN DISULFIDE ISOMERASE-LIKE 1-5-RELATED"/>
    <property type="match status" value="1"/>
</dbReference>
<feature type="signal peptide" evidence="13">
    <location>
        <begin position="1"/>
        <end position="30"/>
    </location>
</feature>
<dbReference type="GO" id="GO:0034976">
    <property type="term" value="P:response to endoplasmic reticulum stress"/>
    <property type="evidence" value="ECO:0007669"/>
    <property type="project" value="TreeGrafter"/>
</dbReference>
<accession>A0A8S0Q4K2</accession>
<keyword evidence="8" id="KW-1015">Disulfide bond</keyword>
<reference evidence="15 16" key="1">
    <citation type="submission" date="2019-12" db="EMBL/GenBank/DDBJ databases">
        <authorList>
            <person name="Alioto T."/>
            <person name="Alioto T."/>
            <person name="Gomez Garrido J."/>
        </authorList>
    </citation>
    <scope>NUCLEOTIDE SEQUENCE [LARGE SCALE GENOMIC DNA]</scope>
</reference>
<dbReference type="GO" id="GO:0003756">
    <property type="term" value="F:protein disulfide isomerase activity"/>
    <property type="evidence" value="ECO:0007669"/>
    <property type="project" value="UniProtKB-EC"/>
</dbReference>
<comment type="subcellular location">
    <subcellularLocation>
        <location evidence="2">Endoplasmic reticulum lumen</location>
    </subcellularLocation>
</comment>
<evidence type="ECO:0000256" key="5">
    <source>
        <dbReference type="ARBA" id="ARBA00022729"/>
    </source>
</evidence>
<dbReference type="FunFam" id="3.40.30.10:FF:000134">
    <property type="entry name" value="Protein disulfide-isomerase"/>
    <property type="match status" value="1"/>
</dbReference>
<evidence type="ECO:0000313" key="16">
    <source>
        <dbReference type="Proteomes" id="UP000594638"/>
    </source>
</evidence>
<evidence type="ECO:0000256" key="13">
    <source>
        <dbReference type="SAM" id="SignalP"/>
    </source>
</evidence>
<comment type="function">
    <text evidence="12">Acts as a protein-folding catalyst that interacts with nascent polypeptides to catalyze the formation, isomerization, and reduction or oxidation of disulfide bonds.</text>
</comment>
<comment type="catalytic activity">
    <reaction evidence="1">
        <text>Catalyzes the rearrangement of -S-S- bonds in proteins.</text>
        <dbReference type="EC" id="5.3.4.1"/>
    </reaction>
</comment>
<sequence length="535" mass="60555">MYKLKPSSRFLFFSLIFLFLLPLLTSSISADEDTDDLEDIQELIALDEQEEVNSLPTYENKDYDRKSEAEVLSKAQRIVLELNNDNTKPAIEENEYVLVLGYAPWCARSAELMPRFAEAANVLKGLGSTLSMAKIDAERYPKAASNLEIKGYPTLLLFVNGSSQPYTGGFSSDEIVIWARKKTGAPVIRINSVNEANEFLKKHSMFAVGLFDKFEGPDHEEFVKAAKADNEIQFVETSSEEIAKVLFPDVQSTKLFFGLVKSEPEQYTVFEGNFDGDRILQFLENNKFPLVTTLTEFNSAKVYSSPNKRQVYVFADADDLKKLLEPLQEIALRFKSKIMFIYVDIREENLAKPFLTLFGLEESDDIVIIAFDYNSGAKYLLESDPAPRHIEDFCTRLLDGSLSPHYKSQPVPDNKNATILTVVGKTFDELVLHSPKNILLEVHIPWCINCETTSKQMEKLAKHFEGLENLIFARIDASTNEHPHLQVEDYPTLLFYPASDKSNPINLPTKSSLKELAALINKHLKSQEPSTKDEL</sequence>
<evidence type="ECO:0000256" key="10">
    <source>
        <dbReference type="ARBA" id="ARBA00023235"/>
    </source>
</evidence>
<dbReference type="SUPFAM" id="SSF52833">
    <property type="entry name" value="Thioredoxin-like"/>
    <property type="match status" value="4"/>
</dbReference>
<keyword evidence="16" id="KW-1185">Reference proteome</keyword>
<keyword evidence="10 15" id="KW-0413">Isomerase</keyword>
<dbReference type="Gramene" id="OE9A008348T1">
    <property type="protein sequence ID" value="OE9A008348C1"/>
    <property type="gene ID" value="OE9A008348"/>
</dbReference>
<dbReference type="CDD" id="cd02982">
    <property type="entry name" value="PDI_b'_family"/>
    <property type="match status" value="1"/>
</dbReference>
<name>A0A8S0Q4K2_OLEEU</name>
<evidence type="ECO:0000313" key="15">
    <source>
        <dbReference type="EMBL" id="CAA2959497.1"/>
    </source>
</evidence>
<dbReference type="PANTHER" id="PTHR18929">
    <property type="entry name" value="PROTEIN DISULFIDE ISOMERASE"/>
    <property type="match status" value="1"/>
</dbReference>
<dbReference type="FunFam" id="3.40.30.10:FF:000042">
    <property type="entry name" value="protein disulfide-isomerase A2"/>
    <property type="match status" value="1"/>
</dbReference>
<evidence type="ECO:0000256" key="9">
    <source>
        <dbReference type="ARBA" id="ARBA00023180"/>
    </source>
</evidence>
<keyword evidence="11" id="KW-0676">Redox-active center</keyword>
<gene>
    <name evidence="15" type="ORF">OLEA9_A008348</name>
</gene>
<dbReference type="InterPro" id="IPR013766">
    <property type="entry name" value="Thioredoxin_domain"/>
</dbReference>
<dbReference type="OrthoDB" id="427280at2759"/>